<keyword evidence="1" id="KW-1133">Transmembrane helix</keyword>
<keyword evidence="2" id="KW-0732">Signal</keyword>
<evidence type="ECO:0000256" key="2">
    <source>
        <dbReference type="SAM" id="SignalP"/>
    </source>
</evidence>
<dbReference type="Proteomes" id="UP000178935">
    <property type="component" value="Unassembled WGS sequence"/>
</dbReference>
<sequence length="167" mass="18946">MQNKKTLFVVSLIALLFANLAKAVCPVCVVAVGGGLYFTRKFGLDDMVTSLWIGGILVALVLWTIDWMRKKGWRFKFDDLTIWLAYYVLTLVPLSYYNIIGSINNKFWGVDKILFGTFLGTFIFLGAVWLNGYLKNKNNGKGYFPYQKVVVPFSILALSSLILYFLV</sequence>
<keyword evidence="1" id="KW-0472">Membrane</keyword>
<protein>
    <recommendedName>
        <fullName evidence="5">DUF5668 domain-containing protein</fullName>
    </recommendedName>
</protein>
<feature type="transmembrane region" description="Helical" evidence="1">
    <location>
        <begin position="47"/>
        <end position="68"/>
    </location>
</feature>
<keyword evidence="1" id="KW-0812">Transmembrane</keyword>
<evidence type="ECO:0000256" key="1">
    <source>
        <dbReference type="SAM" id="Phobius"/>
    </source>
</evidence>
<accession>A0A1G2JLL7</accession>
<gene>
    <name evidence="3" type="ORF">A2561_04820</name>
</gene>
<evidence type="ECO:0008006" key="5">
    <source>
        <dbReference type="Google" id="ProtNLM"/>
    </source>
</evidence>
<evidence type="ECO:0000313" key="3">
    <source>
        <dbReference type="EMBL" id="OGZ87853.1"/>
    </source>
</evidence>
<dbReference type="EMBL" id="MHPU01000037">
    <property type="protein sequence ID" value="OGZ87853.1"/>
    <property type="molecule type" value="Genomic_DNA"/>
</dbReference>
<proteinExistence type="predicted"/>
<dbReference type="AlphaFoldDB" id="A0A1G2JLL7"/>
<reference evidence="3 4" key="1">
    <citation type="journal article" date="2016" name="Nat. Commun.">
        <title>Thousands of microbial genomes shed light on interconnected biogeochemical processes in an aquifer system.</title>
        <authorList>
            <person name="Anantharaman K."/>
            <person name="Brown C.T."/>
            <person name="Hug L.A."/>
            <person name="Sharon I."/>
            <person name="Castelle C.J."/>
            <person name="Probst A.J."/>
            <person name="Thomas B.C."/>
            <person name="Singh A."/>
            <person name="Wilkins M.J."/>
            <person name="Karaoz U."/>
            <person name="Brodie E.L."/>
            <person name="Williams K.H."/>
            <person name="Hubbard S.S."/>
            <person name="Banfield J.F."/>
        </authorList>
    </citation>
    <scope>NUCLEOTIDE SEQUENCE [LARGE SCALE GENOMIC DNA]</scope>
</reference>
<comment type="caution">
    <text evidence="3">The sequence shown here is derived from an EMBL/GenBank/DDBJ whole genome shotgun (WGS) entry which is preliminary data.</text>
</comment>
<feature type="transmembrane region" description="Helical" evidence="1">
    <location>
        <begin position="80"/>
        <end position="101"/>
    </location>
</feature>
<feature type="transmembrane region" description="Helical" evidence="1">
    <location>
        <begin position="146"/>
        <end position="166"/>
    </location>
</feature>
<evidence type="ECO:0000313" key="4">
    <source>
        <dbReference type="Proteomes" id="UP000178935"/>
    </source>
</evidence>
<name>A0A1G2JLL7_9BACT</name>
<feature type="chain" id="PRO_5009583321" description="DUF5668 domain-containing protein" evidence="2">
    <location>
        <begin position="24"/>
        <end position="167"/>
    </location>
</feature>
<organism evidence="3 4">
    <name type="scientific">Candidatus Staskawiczbacteria bacterium RIFOXYD1_FULL_32_13</name>
    <dbReference type="NCBI Taxonomy" id="1802234"/>
    <lineage>
        <taxon>Bacteria</taxon>
        <taxon>Candidatus Staskawicziibacteriota</taxon>
    </lineage>
</organism>
<feature type="signal peptide" evidence="2">
    <location>
        <begin position="1"/>
        <end position="23"/>
    </location>
</feature>
<feature type="transmembrane region" description="Helical" evidence="1">
    <location>
        <begin position="113"/>
        <end position="134"/>
    </location>
</feature>